<evidence type="ECO:0000259" key="1">
    <source>
        <dbReference type="PROSITE" id="PS50043"/>
    </source>
</evidence>
<evidence type="ECO:0000313" key="2">
    <source>
        <dbReference type="EMBL" id="MFD0783903.1"/>
    </source>
</evidence>
<dbReference type="SMART" id="SM00421">
    <property type="entry name" value="HTH_LUXR"/>
    <property type="match status" value="1"/>
</dbReference>
<dbReference type="EMBL" id="JBHTHM010000259">
    <property type="protein sequence ID" value="MFD0783903.1"/>
    <property type="molecule type" value="Genomic_DNA"/>
</dbReference>
<reference evidence="3" key="1">
    <citation type="journal article" date="2019" name="Int. J. Syst. Evol. Microbiol.">
        <title>The Global Catalogue of Microorganisms (GCM) 10K type strain sequencing project: providing services to taxonomists for standard genome sequencing and annotation.</title>
        <authorList>
            <consortium name="The Broad Institute Genomics Platform"/>
            <consortium name="The Broad Institute Genome Sequencing Center for Infectious Disease"/>
            <person name="Wu L."/>
            <person name="Ma J."/>
        </authorList>
    </citation>
    <scope>NUCLEOTIDE SEQUENCE [LARGE SCALE GENOMIC DNA]</scope>
    <source>
        <strain evidence="3">JCM 32148</strain>
    </source>
</reference>
<proteinExistence type="predicted"/>
<gene>
    <name evidence="2" type="ORF">ACFQZ8_08245</name>
</gene>
<feature type="domain" description="HTH luxR-type" evidence="1">
    <location>
        <begin position="252"/>
        <end position="317"/>
    </location>
</feature>
<keyword evidence="3" id="KW-1185">Reference proteome</keyword>
<dbReference type="InterPro" id="IPR000792">
    <property type="entry name" value="Tscrpt_reg_LuxR_C"/>
</dbReference>
<dbReference type="Proteomes" id="UP001597053">
    <property type="component" value="Unassembled WGS sequence"/>
</dbReference>
<dbReference type="InterPro" id="IPR036390">
    <property type="entry name" value="WH_DNA-bd_sf"/>
</dbReference>
<dbReference type="SUPFAM" id="SSF46785">
    <property type="entry name" value="Winged helix' DNA-binding domain"/>
    <property type="match status" value="1"/>
</dbReference>
<accession>A0ABW2ZZ03</accession>
<evidence type="ECO:0000313" key="3">
    <source>
        <dbReference type="Proteomes" id="UP001597053"/>
    </source>
</evidence>
<dbReference type="InterPro" id="IPR036388">
    <property type="entry name" value="WH-like_DNA-bd_sf"/>
</dbReference>
<dbReference type="InterPro" id="IPR016032">
    <property type="entry name" value="Sig_transdc_resp-reg_C-effctor"/>
</dbReference>
<comment type="caution">
    <text evidence="2">The sequence shown here is derived from an EMBL/GenBank/DDBJ whole genome shotgun (WGS) entry which is preliminary data.</text>
</comment>
<dbReference type="PROSITE" id="PS50043">
    <property type="entry name" value="HTH_LUXR_2"/>
    <property type="match status" value="1"/>
</dbReference>
<dbReference type="SUPFAM" id="SSF46894">
    <property type="entry name" value="C-terminal effector domain of the bipartite response regulators"/>
    <property type="match status" value="1"/>
</dbReference>
<protein>
    <submittedName>
        <fullName evidence="2">LuxR family transcriptional regulator</fullName>
    </submittedName>
</protein>
<sequence>MGISQFTETVYRAMLTDHTWTVQHLAERLGASERQIRQALDQLADLSLLAEDGIGGGVRVVQPTVGLNALLAKAESEMLDRQRQLVETRDAIAAIALEQERQTQRESALRLEGVEAVRARIEELTRGTRAECVSLNPRSAQTPDAKAASGRLNEQMLNRGIQLRCIYQESYRNDPALVTYARWLTGLGGRLRTASTIPLLAVVYDREVALLPLDPANSRLGAVEVRSPGVVAAVLALFEHLWAGAVPFGESAPVDANGLDPQTRQLLELLAVGQTDDMASRKLGVSLRTVRRMAADLMDRLDARSRFQAGLEAGRRGWI</sequence>
<dbReference type="PANTHER" id="PTHR34293">
    <property type="entry name" value="HTH-TYPE TRANSCRIPTIONAL REGULATOR TRMBL2"/>
    <property type="match status" value="1"/>
</dbReference>
<dbReference type="Gene3D" id="1.10.10.10">
    <property type="entry name" value="Winged helix-like DNA-binding domain superfamily/Winged helix DNA-binding domain"/>
    <property type="match status" value="1"/>
</dbReference>
<name>A0ABW2ZZ03_9ACTN</name>
<dbReference type="InterPro" id="IPR051797">
    <property type="entry name" value="TrmB-like"/>
</dbReference>
<organism evidence="2 3">
    <name type="scientific">Micromonospora azadirachtae</name>
    <dbReference type="NCBI Taxonomy" id="1970735"/>
    <lineage>
        <taxon>Bacteria</taxon>
        <taxon>Bacillati</taxon>
        <taxon>Actinomycetota</taxon>
        <taxon>Actinomycetes</taxon>
        <taxon>Micromonosporales</taxon>
        <taxon>Micromonosporaceae</taxon>
        <taxon>Micromonospora</taxon>
    </lineage>
</organism>
<dbReference type="PANTHER" id="PTHR34293:SF1">
    <property type="entry name" value="HTH-TYPE TRANSCRIPTIONAL REGULATOR TRMBL2"/>
    <property type="match status" value="1"/>
</dbReference>